<dbReference type="InterPro" id="IPR032675">
    <property type="entry name" value="LRR_dom_sf"/>
</dbReference>
<feature type="compositionally biased region" description="Low complexity" evidence="1">
    <location>
        <begin position="534"/>
        <end position="546"/>
    </location>
</feature>
<evidence type="ECO:0000313" key="3">
    <source>
        <dbReference type="Proteomes" id="UP001221413"/>
    </source>
</evidence>
<protein>
    <recommendedName>
        <fullName evidence="4">F-box domain-containing protein</fullName>
    </recommendedName>
</protein>
<feature type="compositionally biased region" description="Acidic residues" evidence="1">
    <location>
        <begin position="576"/>
        <end position="595"/>
    </location>
</feature>
<dbReference type="Gene3D" id="3.80.10.10">
    <property type="entry name" value="Ribonuclease Inhibitor"/>
    <property type="match status" value="1"/>
</dbReference>
<feature type="compositionally biased region" description="Polar residues" evidence="1">
    <location>
        <begin position="596"/>
        <end position="605"/>
    </location>
</feature>
<accession>A0AAD6J0K6</accession>
<feature type="region of interest" description="Disordered" evidence="1">
    <location>
        <begin position="513"/>
        <end position="605"/>
    </location>
</feature>
<comment type="caution">
    <text evidence="2">The sequence shown here is derived from an EMBL/GenBank/DDBJ whole genome shotgun (WGS) entry which is preliminary data.</text>
</comment>
<keyword evidence="3" id="KW-1185">Reference proteome</keyword>
<dbReference type="Proteomes" id="UP001221413">
    <property type="component" value="Unassembled WGS sequence"/>
</dbReference>
<reference evidence="2" key="1">
    <citation type="submission" date="2023-01" db="EMBL/GenBank/DDBJ databases">
        <title>The chitinases involved in constricting ring structure development in the nematode-trapping fungus Drechslerella dactyloides.</title>
        <authorList>
            <person name="Wang R."/>
            <person name="Zhang L."/>
            <person name="Tang P."/>
            <person name="Li S."/>
            <person name="Liang L."/>
        </authorList>
    </citation>
    <scope>NUCLEOTIDE SEQUENCE</scope>
    <source>
        <strain evidence="2">YMF1.00031</strain>
    </source>
</reference>
<dbReference type="EMBL" id="JAQGDS010000003">
    <property type="protein sequence ID" value="KAJ6262228.1"/>
    <property type="molecule type" value="Genomic_DNA"/>
</dbReference>
<proteinExistence type="predicted"/>
<evidence type="ECO:0000313" key="2">
    <source>
        <dbReference type="EMBL" id="KAJ6262228.1"/>
    </source>
</evidence>
<gene>
    <name evidence="2" type="ORF">Dda_3033</name>
</gene>
<dbReference type="AlphaFoldDB" id="A0AAD6J0K6"/>
<evidence type="ECO:0000256" key="1">
    <source>
        <dbReference type="SAM" id="MobiDB-lite"/>
    </source>
</evidence>
<dbReference type="SUPFAM" id="SSF52047">
    <property type="entry name" value="RNI-like"/>
    <property type="match status" value="1"/>
</dbReference>
<organism evidence="2 3">
    <name type="scientific">Drechslerella dactyloides</name>
    <name type="common">Nematode-trapping fungus</name>
    <name type="synonym">Arthrobotrys dactyloides</name>
    <dbReference type="NCBI Taxonomy" id="74499"/>
    <lineage>
        <taxon>Eukaryota</taxon>
        <taxon>Fungi</taxon>
        <taxon>Dikarya</taxon>
        <taxon>Ascomycota</taxon>
        <taxon>Pezizomycotina</taxon>
        <taxon>Orbiliomycetes</taxon>
        <taxon>Orbiliales</taxon>
        <taxon>Orbiliaceae</taxon>
        <taxon>Drechslerella</taxon>
    </lineage>
</organism>
<evidence type="ECO:0008006" key="4">
    <source>
        <dbReference type="Google" id="ProtNLM"/>
    </source>
</evidence>
<name>A0AAD6J0K6_DREDA</name>
<sequence length="605" mass="68440">MAPGTRRQASGKPSSSAVVKYSTPRQAKYPRWTELPYYILVDIFRYAATIPPNNGSSLDHAWILGLAVTCKAFHEPAIDLLYTAPATNMVAIRRLLETISQNPALGGKVRELESPFTYIVEPKISKFKLDQLLEYTPNIRHINIGGGFKRENASVPRTFPKQTDNRLPEVLATMEEKNISLRSWTWDRGFCKPLAAKFDPLPTPPKGKAARRNCNFRWLDIAHSDLAAFKRLRELTMTGFTCVCSLEPGSCDQVFHKQKGFEDRLLLESVTIAGAIGKLKYLTDLNFQDCNFITGDFMNLIADMQLRRLSIDGSNSCSTDALRAFLLAGGKNLQELEIIHCPNVRLDFLSVLEMATPNLKSLVFEDVPGSVDDEDLEVMESPMPQWPATLQSILMRSLGNWTPVNCEVFLRSLVDAAREGSFTSLREIDVWCILPKLGWRDRAESRKRWGDEFMIAFQDRRSEAWKAFVRKKKSEGEAIKKGDFAVPAFCQKVLYRLDDSRPTGNQLREEDFLDALGESRKPPKKKSKAKAKDTASASTSKKTLPKNGTSSEQKKKRKSDSHSFVVGRKRPRYNSEDDEDFEADQLAYEDEDGDDSSWSNNEEYD</sequence>